<dbReference type="Pfam" id="PF01370">
    <property type="entry name" value="Epimerase"/>
    <property type="match status" value="1"/>
</dbReference>
<comment type="caution">
    <text evidence="12">The sequence shown here is derived from an EMBL/GenBank/DDBJ whole genome shotgun (WGS) entry which is preliminary data.</text>
</comment>
<dbReference type="RefSeq" id="WP_379727711.1">
    <property type="nucleotide sequence ID" value="NZ_JBHRYJ010000003.1"/>
</dbReference>
<comment type="catalytic activity">
    <reaction evidence="1 10">
        <text>UDP-alpha-D-glucose = UDP-alpha-D-galactose</text>
        <dbReference type="Rhea" id="RHEA:22168"/>
        <dbReference type="ChEBI" id="CHEBI:58885"/>
        <dbReference type="ChEBI" id="CHEBI:66914"/>
        <dbReference type="EC" id="5.1.3.2"/>
    </reaction>
</comment>
<evidence type="ECO:0000256" key="2">
    <source>
        <dbReference type="ARBA" id="ARBA00001911"/>
    </source>
</evidence>
<comment type="subunit">
    <text evidence="10">Homodimer.</text>
</comment>
<dbReference type="GO" id="GO:0003978">
    <property type="term" value="F:UDP-glucose 4-epimerase activity"/>
    <property type="evidence" value="ECO:0007669"/>
    <property type="project" value="UniProtKB-EC"/>
</dbReference>
<keyword evidence="7 10" id="KW-0520">NAD</keyword>
<feature type="domain" description="NAD-dependent epimerase/dehydratase" evidence="11">
    <location>
        <begin position="10"/>
        <end position="258"/>
    </location>
</feature>
<comment type="similarity">
    <text evidence="4 10">Belongs to the NAD(P)-dependent epimerase/dehydratase family.</text>
</comment>
<evidence type="ECO:0000256" key="10">
    <source>
        <dbReference type="RuleBase" id="RU366046"/>
    </source>
</evidence>
<evidence type="ECO:0000259" key="11">
    <source>
        <dbReference type="Pfam" id="PF01370"/>
    </source>
</evidence>
<comment type="pathway">
    <text evidence="3 10">Carbohydrate metabolism; galactose metabolism.</text>
</comment>
<evidence type="ECO:0000256" key="7">
    <source>
        <dbReference type="ARBA" id="ARBA00023027"/>
    </source>
</evidence>
<comment type="cofactor">
    <cofactor evidence="2 10">
        <name>NAD(+)</name>
        <dbReference type="ChEBI" id="CHEBI:57540"/>
    </cofactor>
</comment>
<evidence type="ECO:0000256" key="1">
    <source>
        <dbReference type="ARBA" id="ARBA00000083"/>
    </source>
</evidence>
<protein>
    <recommendedName>
        <fullName evidence="6 10">UDP-glucose 4-epimerase</fullName>
        <ecNumber evidence="5 10">5.1.3.2</ecNumber>
    </recommendedName>
</protein>
<dbReference type="Gene3D" id="3.40.50.720">
    <property type="entry name" value="NAD(P)-binding Rossmann-like Domain"/>
    <property type="match status" value="1"/>
</dbReference>
<organism evidence="12 13">
    <name type="scientific">Ferrovibrio xuzhouensis</name>
    <dbReference type="NCBI Taxonomy" id="1576914"/>
    <lineage>
        <taxon>Bacteria</taxon>
        <taxon>Pseudomonadati</taxon>
        <taxon>Pseudomonadota</taxon>
        <taxon>Alphaproteobacteria</taxon>
        <taxon>Rhodospirillales</taxon>
        <taxon>Rhodospirillaceae</taxon>
        <taxon>Ferrovibrio</taxon>
    </lineage>
</organism>
<evidence type="ECO:0000256" key="5">
    <source>
        <dbReference type="ARBA" id="ARBA00013189"/>
    </source>
</evidence>
<dbReference type="Gene3D" id="3.90.25.10">
    <property type="entry name" value="UDP-galactose 4-epimerase, domain 1"/>
    <property type="match status" value="1"/>
</dbReference>
<dbReference type="CDD" id="cd05247">
    <property type="entry name" value="UDP_G4E_1_SDR_e"/>
    <property type="match status" value="1"/>
</dbReference>
<evidence type="ECO:0000256" key="3">
    <source>
        <dbReference type="ARBA" id="ARBA00004947"/>
    </source>
</evidence>
<sequence length="335" mass="35318">MTPSGPSATILVTGGAGYIGSHVCLALAAAGWWPVVYDDLSGGHDWAVQWGPLVRGDLADAAALGAALVQYRPAAVIHLAGLIVASESVAQPARYHHANVTGTQVLLDAMQRHGIERIVFSSTAAVYGEPQAVPIREDHPLAPINPYGDSKRMAEALLADHARSHGLRSVSLRYFNAAGADPEGRIGEAHPLETHLIPLVLGAAAGRLPPVMLFGIDYPTRDGSCLRDYVHVCDLADAHVAALDRLAAQPGAAVFNLGSETGATVREVIACAEAVTGRTVPVVTAGRRPGDPATLLADATLARRDLGWQPRRSGLADIVEAAWRWECRRPALPQL</sequence>
<evidence type="ECO:0000256" key="4">
    <source>
        <dbReference type="ARBA" id="ARBA00007637"/>
    </source>
</evidence>
<dbReference type="SUPFAM" id="SSF51735">
    <property type="entry name" value="NAD(P)-binding Rossmann-fold domains"/>
    <property type="match status" value="1"/>
</dbReference>
<dbReference type="InterPro" id="IPR005886">
    <property type="entry name" value="UDP_G4E"/>
</dbReference>
<keyword evidence="8 10" id="KW-0413">Isomerase</keyword>
<name>A0ABV7VGL6_9PROT</name>
<evidence type="ECO:0000256" key="8">
    <source>
        <dbReference type="ARBA" id="ARBA00023235"/>
    </source>
</evidence>
<evidence type="ECO:0000256" key="6">
    <source>
        <dbReference type="ARBA" id="ARBA00018569"/>
    </source>
</evidence>
<keyword evidence="13" id="KW-1185">Reference proteome</keyword>
<evidence type="ECO:0000313" key="12">
    <source>
        <dbReference type="EMBL" id="MFC3676661.1"/>
    </source>
</evidence>
<evidence type="ECO:0000313" key="13">
    <source>
        <dbReference type="Proteomes" id="UP001595711"/>
    </source>
</evidence>
<dbReference type="NCBIfam" id="TIGR01179">
    <property type="entry name" value="galE"/>
    <property type="match status" value="1"/>
</dbReference>
<evidence type="ECO:0000256" key="9">
    <source>
        <dbReference type="ARBA" id="ARBA00023277"/>
    </source>
</evidence>
<accession>A0ABV7VGL6</accession>
<gene>
    <name evidence="12" type="primary">galE</name>
    <name evidence="12" type="ORF">ACFOOQ_13970</name>
</gene>
<dbReference type="InterPro" id="IPR036291">
    <property type="entry name" value="NAD(P)-bd_dom_sf"/>
</dbReference>
<dbReference type="EMBL" id="JBHRYJ010000003">
    <property type="protein sequence ID" value="MFC3676661.1"/>
    <property type="molecule type" value="Genomic_DNA"/>
</dbReference>
<dbReference type="EC" id="5.1.3.2" evidence="5 10"/>
<dbReference type="InterPro" id="IPR001509">
    <property type="entry name" value="Epimerase_deHydtase"/>
</dbReference>
<dbReference type="Proteomes" id="UP001595711">
    <property type="component" value="Unassembled WGS sequence"/>
</dbReference>
<reference evidence="13" key="1">
    <citation type="journal article" date="2019" name="Int. J. Syst. Evol. Microbiol.">
        <title>The Global Catalogue of Microorganisms (GCM) 10K type strain sequencing project: providing services to taxonomists for standard genome sequencing and annotation.</title>
        <authorList>
            <consortium name="The Broad Institute Genomics Platform"/>
            <consortium name="The Broad Institute Genome Sequencing Center for Infectious Disease"/>
            <person name="Wu L."/>
            <person name="Ma J."/>
        </authorList>
    </citation>
    <scope>NUCLEOTIDE SEQUENCE [LARGE SCALE GENOMIC DNA]</scope>
    <source>
        <strain evidence="13">KCTC 42182</strain>
    </source>
</reference>
<dbReference type="PANTHER" id="PTHR43725">
    <property type="entry name" value="UDP-GLUCOSE 4-EPIMERASE"/>
    <property type="match status" value="1"/>
</dbReference>
<keyword evidence="9 10" id="KW-0119">Carbohydrate metabolism</keyword>
<proteinExistence type="inferred from homology"/>
<dbReference type="PANTHER" id="PTHR43725:SF53">
    <property type="entry name" value="UDP-ARABINOSE 4-EPIMERASE 1"/>
    <property type="match status" value="1"/>
</dbReference>